<dbReference type="SMART" id="SM00273">
    <property type="entry name" value="ENTH"/>
    <property type="match status" value="1"/>
</dbReference>
<gene>
    <name evidence="10" type="ORF">JRO89_XS07G0296000</name>
</gene>
<evidence type="ECO:0000256" key="4">
    <source>
        <dbReference type="ARBA" id="ARBA00022583"/>
    </source>
</evidence>
<dbReference type="PROSITE" id="PS50942">
    <property type="entry name" value="ENTH"/>
    <property type="match status" value="1"/>
</dbReference>
<dbReference type="InterPro" id="IPR011417">
    <property type="entry name" value="ANTH_dom"/>
</dbReference>
<dbReference type="InterPro" id="IPR045192">
    <property type="entry name" value="AP180-like"/>
</dbReference>
<evidence type="ECO:0000256" key="7">
    <source>
        <dbReference type="ARBA" id="ARBA00023176"/>
    </source>
</evidence>
<keyword evidence="7" id="KW-0168">Coated pit</keyword>
<dbReference type="PANTHER" id="PTHR22951">
    <property type="entry name" value="CLATHRIN ASSEMBLY PROTEIN"/>
    <property type="match status" value="1"/>
</dbReference>
<evidence type="ECO:0000256" key="5">
    <source>
        <dbReference type="ARBA" id="ARBA00023034"/>
    </source>
</evidence>
<dbReference type="InterPro" id="IPR008942">
    <property type="entry name" value="ENTH_VHS"/>
</dbReference>
<protein>
    <recommendedName>
        <fullName evidence="9">ENTH domain-containing protein</fullName>
    </recommendedName>
</protein>
<comment type="caution">
    <text evidence="10">The sequence shown here is derived from an EMBL/GenBank/DDBJ whole genome shotgun (WGS) entry which is preliminary data.</text>
</comment>
<proteinExistence type="predicted"/>
<evidence type="ECO:0000313" key="11">
    <source>
        <dbReference type="Proteomes" id="UP000827721"/>
    </source>
</evidence>
<dbReference type="Gene3D" id="1.25.40.90">
    <property type="match status" value="1"/>
</dbReference>
<dbReference type="EMBL" id="JAFEMO010000007">
    <property type="protein sequence ID" value="KAH7568416.1"/>
    <property type="molecule type" value="Genomic_DNA"/>
</dbReference>
<keyword evidence="5" id="KW-0333">Golgi apparatus</keyword>
<evidence type="ECO:0000256" key="2">
    <source>
        <dbReference type="ARBA" id="ARBA00004555"/>
    </source>
</evidence>
<evidence type="ECO:0000259" key="9">
    <source>
        <dbReference type="PROSITE" id="PS50942"/>
    </source>
</evidence>
<feature type="domain" description="ENTH" evidence="9">
    <location>
        <begin position="30"/>
        <end position="162"/>
    </location>
</feature>
<dbReference type="InterPro" id="IPR013809">
    <property type="entry name" value="ENTH"/>
</dbReference>
<keyword evidence="4" id="KW-0254">Endocytosis</keyword>
<dbReference type="SUPFAM" id="SSF48464">
    <property type="entry name" value="ENTH/VHS domain"/>
    <property type="match status" value="1"/>
</dbReference>
<reference evidence="10 11" key="1">
    <citation type="submission" date="2021-02" db="EMBL/GenBank/DDBJ databases">
        <title>Plant Genome Project.</title>
        <authorList>
            <person name="Zhang R.-G."/>
        </authorList>
    </citation>
    <scope>NUCLEOTIDE SEQUENCE [LARGE SCALE GENOMIC DNA]</scope>
    <source>
        <tissue evidence="10">Leaves</tissue>
    </source>
</reference>
<sequence length="435" mass="49100">MGVDIQGKLRLALGLVKDHATIGKAMIHNYDGKGFSDIEIAVVRATGHDYGPIDDKYIREILFLVSNSPGSIYFLAERISLRLEKTRDRLVALKTLMLIHRLLRGGSRYFEQQLRNAYVTGHLQLSTRWFLRNSDPSVCFLHKYAAYLEERMRWIINQAGKLEPVMSQGFDFQCYQEKSIDMVFRKLPKCQDFIDRVLKSSPFDIFPCDNLAQVAMINTLKESFQVYMTFSEGVAALVNMFFDLARPARALACDILKRASQQSQELHDLYENSKRIIENKNLEYPSVQIITMEHITALEQCLGCSTTSSDGRSIFSKTGTTPSILNCLTKPAELQTAKTGKEGEEDRQKHDVSVSTTLFSCTLETKISMVWVVFEDENYSKSGITIAGHLGDPISSDVPAAHQIPGIVVNNKDTAHSKPCTYVNPFTTSVIQEWI</sequence>
<keyword evidence="8" id="KW-0968">Cytoplasmic vesicle</keyword>
<evidence type="ECO:0000256" key="6">
    <source>
        <dbReference type="ARBA" id="ARBA00023136"/>
    </source>
</evidence>
<keyword evidence="6" id="KW-0472">Membrane</keyword>
<dbReference type="SUPFAM" id="SSF89009">
    <property type="entry name" value="GAT-like domain"/>
    <property type="match status" value="1"/>
</dbReference>
<dbReference type="InterPro" id="IPR048050">
    <property type="entry name" value="ANTH_N_plant"/>
</dbReference>
<evidence type="ECO:0000256" key="3">
    <source>
        <dbReference type="ARBA" id="ARBA00004600"/>
    </source>
</evidence>
<dbReference type="CDD" id="cd16987">
    <property type="entry name" value="ANTH_N_AP180_plant"/>
    <property type="match status" value="1"/>
</dbReference>
<dbReference type="PANTHER" id="PTHR22951:SF70">
    <property type="entry name" value="OS11G0244600 PROTEIN"/>
    <property type="match status" value="1"/>
</dbReference>
<accession>A0ABQ8HVL3</accession>
<keyword evidence="11" id="KW-1185">Reference proteome</keyword>
<dbReference type="Gene3D" id="1.20.58.150">
    <property type="entry name" value="ANTH domain"/>
    <property type="match status" value="1"/>
</dbReference>
<dbReference type="Proteomes" id="UP000827721">
    <property type="component" value="Unassembled WGS sequence"/>
</dbReference>
<evidence type="ECO:0000313" key="10">
    <source>
        <dbReference type="EMBL" id="KAH7568416.1"/>
    </source>
</evidence>
<name>A0ABQ8HVL3_9ROSI</name>
<evidence type="ECO:0000256" key="8">
    <source>
        <dbReference type="ARBA" id="ARBA00023329"/>
    </source>
</evidence>
<comment type="subcellular location">
    <subcellularLocation>
        <location evidence="1">Cytoplasmic vesicle</location>
        <location evidence="1">Clathrin-coated vesicle</location>
    </subcellularLocation>
    <subcellularLocation>
        <location evidence="2">Golgi apparatus</location>
    </subcellularLocation>
    <subcellularLocation>
        <location evidence="3">Membrane</location>
        <location evidence="3">Clathrin-coated pit</location>
    </subcellularLocation>
</comment>
<evidence type="ECO:0000256" key="1">
    <source>
        <dbReference type="ARBA" id="ARBA00004132"/>
    </source>
</evidence>
<dbReference type="Pfam" id="PF07651">
    <property type="entry name" value="ANTH"/>
    <property type="match status" value="1"/>
</dbReference>
<dbReference type="InterPro" id="IPR014712">
    <property type="entry name" value="ANTH_dom_sf"/>
</dbReference>
<organism evidence="10 11">
    <name type="scientific">Xanthoceras sorbifolium</name>
    <dbReference type="NCBI Taxonomy" id="99658"/>
    <lineage>
        <taxon>Eukaryota</taxon>
        <taxon>Viridiplantae</taxon>
        <taxon>Streptophyta</taxon>
        <taxon>Embryophyta</taxon>
        <taxon>Tracheophyta</taxon>
        <taxon>Spermatophyta</taxon>
        <taxon>Magnoliopsida</taxon>
        <taxon>eudicotyledons</taxon>
        <taxon>Gunneridae</taxon>
        <taxon>Pentapetalae</taxon>
        <taxon>rosids</taxon>
        <taxon>malvids</taxon>
        <taxon>Sapindales</taxon>
        <taxon>Sapindaceae</taxon>
        <taxon>Xanthoceroideae</taxon>
        <taxon>Xanthoceras</taxon>
    </lineage>
</organism>